<name>A0A672ZKJ1_9TELE</name>
<reference evidence="16" key="2">
    <citation type="submission" date="2025-08" db="UniProtKB">
        <authorList>
            <consortium name="Ensembl"/>
        </authorList>
    </citation>
    <scope>IDENTIFICATION</scope>
</reference>
<dbReference type="InParanoid" id="A0A672ZKJ1"/>
<feature type="transmembrane region" description="Helical" evidence="14">
    <location>
        <begin position="236"/>
        <end position="254"/>
    </location>
</feature>
<keyword evidence="12 13" id="KW-0807">Transducer</keyword>
<reference evidence="16" key="1">
    <citation type="submission" date="2019-06" db="EMBL/GenBank/DDBJ databases">
        <authorList>
            <consortium name="Wellcome Sanger Institute Data Sharing"/>
        </authorList>
    </citation>
    <scope>NUCLEOTIDE SEQUENCE [LARGE SCALE GENOMIC DNA]</scope>
</reference>
<keyword evidence="9" id="KW-1015">Disulfide bond</keyword>
<dbReference type="GO" id="GO:0004984">
    <property type="term" value="F:olfactory receptor activity"/>
    <property type="evidence" value="ECO:0007669"/>
    <property type="project" value="InterPro"/>
</dbReference>
<keyword evidence="2 14" id="KW-1003">Cell membrane</keyword>
<dbReference type="PROSITE" id="PS00237">
    <property type="entry name" value="G_PROTEIN_RECEP_F1_1"/>
    <property type="match status" value="1"/>
</dbReference>
<evidence type="ECO:0000256" key="10">
    <source>
        <dbReference type="ARBA" id="ARBA00023170"/>
    </source>
</evidence>
<protein>
    <recommendedName>
        <fullName evidence="14">Olfactory receptor</fullName>
    </recommendedName>
</protein>
<feature type="domain" description="G-protein coupled receptors family 1 profile" evidence="15">
    <location>
        <begin position="39"/>
        <end position="221"/>
    </location>
</feature>
<keyword evidence="4 13" id="KW-0812">Transmembrane</keyword>
<feature type="transmembrane region" description="Helical" evidence="14">
    <location>
        <begin position="194"/>
        <end position="215"/>
    </location>
</feature>
<evidence type="ECO:0000259" key="15">
    <source>
        <dbReference type="PROSITE" id="PS50262"/>
    </source>
</evidence>
<dbReference type="Pfam" id="PF13853">
    <property type="entry name" value="7tm_4"/>
    <property type="match status" value="1"/>
</dbReference>
<dbReference type="FunFam" id="1.20.1070.10:FF:000024">
    <property type="entry name" value="Olfactory receptor"/>
    <property type="match status" value="1"/>
</dbReference>
<organism evidence="16 17">
    <name type="scientific">Sphaeramia orbicularis</name>
    <name type="common">orbiculate cardinalfish</name>
    <dbReference type="NCBI Taxonomy" id="375764"/>
    <lineage>
        <taxon>Eukaryota</taxon>
        <taxon>Metazoa</taxon>
        <taxon>Chordata</taxon>
        <taxon>Craniata</taxon>
        <taxon>Vertebrata</taxon>
        <taxon>Euteleostomi</taxon>
        <taxon>Actinopterygii</taxon>
        <taxon>Neopterygii</taxon>
        <taxon>Teleostei</taxon>
        <taxon>Neoteleostei</taxon>
        <taxon>Acanthomorphata</taxon>
        <taxon>Gobiaria</taxon>
        <taxon>Kurtiformes</taxon>
        <taxon>Apogonoidei</taxon>
        <taxon>Apogonidae</taxon>
        <taxon>Apogoninae</taxon>
        <taxon>Sphaeramia</taxon>
    </lineage>
</organism>
<keyword evidence="7 13" id="KW-0297">G-protein coupled receptor</keyword>
<evidence type="ECO:0000256" key="5">
    <source>
        <dbReference type="ARBA" id="ARBA00022725"/>
    </source>
</evidence>
<dbReference type="InterPro" id="IPR052921">
    <property type="entry name" value="GPCR1_Superfamily_Member"/>
</dbReference>
<sequence>MMNSTHYTYFTLAAYFDIGLLKYLFFVIVMIFYALTVAANVLLIVVICVNRSLHEPMSLFMCSLFISELYGCTMLFPMIMVQLLRDVHTIATSLCFLQIYSVHSYSTIEYLTLTVMSYDRYLAICHPLQYHTLMTNNRIATLIAVPWFYGFLIVLITISVSSSLQLCGNIIHKVYCDNYSVVKLACSNTSAFNIYGLFISFATIGIPCLIFIYTYMRILKTRHKAVSTCTPHLASLINFSFGCCFEVITSRFNINHVPHVLRIFISLYFLIIQPLFNPLMYGLNISHIRSCCRKLLFAQM</sequence>
<evidence type="ECO:0000256" key="1">
    <source>
        <dbReference type="ARBA" id="ARBA00004651"/>
    </source>
</evidence>
<dbReference type="PROSITE" id="PS50262">
    <property type="entry name" value="G_PROTEIN_RECEP_F1_2"/>
    <property type="match status" value="1"/>
</dbReference>
<dbReference type="Ensembl" id="ENSSORT00005018211.1">
    <property type="protein sequence ID" value="ENSSORP00005017691.1"/>
    <property type="gene ID" value="ENSSORG00005008807.1"/>
</dbReference>
<dbReference type="PRINTS" id="PR00245">
    <property type="entry name" value="OLFACTORYR"/>
</dbReference>
<dbReference type="PANTHER" id="PTHR26451:SF885">
    <property type="entry name" value="OLFACTORY RECEPTOR"/>
    <property type="match status" value="1"/>
</dbReference>
<evidence type="ECO:0000256" key="12">
    <source>
        <dbReference type="ARBA" id="ARBA00023224"/>
    </source>
</evidence>
<feature type="transmembrane region" description="Helical" evidence="14">
    <location>
        <begin position="260"/>
        <end position="283"/>
    </location>
</feature>
<evidence type="ECO:0000256" key="6">
    <source>
        <dbReference type="ARBA" id="ARBA00022989"/>
    </source>
</evidence>
<evidence type="ECO:0000313" key="17">
    <source>
        <dbReference type="Proteomes" id="UP000472271"/>
    </source>
</evidence>
<evidence type="ECO:0000256" key="2">
    <source>
        <dbReference type="ARBA" id="ARBA00022475"/>
    </source>
</evidence>
<feature type="transmembrane region" description="Helical" evidence="14">
    <location>
        <begin position="99"/>
        <end position="118"/>
    </location>
</feature>
<evidence type="ECO:0000256" key="14">
    <source>
        <dbReference type="RuleBase" id="RU363047"/>
    </source>
</evidence>
<evidence type="ECO:0000256" key="9">
    <source>
        <dbReference type="ARBA" id="ARBA00023157"/>
    </source>
</evidence>
<evidence type="ECO:0000256" key="11">
    <source>
        <dbReference type="ARBA" id="ARBA00023180"/>
    </source>
</evidence>
<dbReference type="InterPro" id="IPR000276">
    <property type="entry name" value="GPCR_Rhodpsn"/>
</dbReference>
<dbReference type="FunCoup" id="A0A672ZKJ1">
    <property type="interactions" value="240"/>
</dbReference>
<dbReference type="AlphaFoldDB" id="A0A672ZKJ1"/>
<keyword evidence="8 14" id="KW-0472">Membrane</keyword>
<evidence type="ECO:0000256" key="4">
    <source>
        <dbReference type="ARBA" id="ARBA00022692"/>
    </source>
</evidence>
<dbReference type="PANTHER" id="PTHR26451">
    <property type="entry name" value="G_PROTEIN_RECEP_F1_2 DOMAIN-CONTAINING PROTEIN"/>
    <property type="match status" value="1"/>
</dbReference>
<dbReference type="InterPro" id="IPR017452">
    <property type="entry name" value="GPCR_Rhodpsn_7TM"/>
</dbReference>
<reference evidence="16" key="3">
    <citation type="submission" date="2025-09" db="UniProtKB">
        <authorList>
            <consortium name="Ensembl"/>
        </authorList>
    </citation>
    <scope>IDENTIFICATION</scope>
</reference>
<comment type="similarity">
    <text evidence="13">Belongs to the G-protein coupled receptor 1 family.</text>
</comment>
<feature type="transmembrane region" description="Helical" evidence="14">
    <location>
        <begin position="139"/>
        <end position="160"/>
    </location>
</feature>
<keyword evidence="3 14" id="KW-0716">Sensory transduction</keyword>
<proteinExistence type="inferred from homology"/>
<keyword evidence="11" id="KW-0325">Glycoprotein</keyword>
<dbReference type="Proteomes" id="UP000472271">
    <property type="component" value="Chromosome 13"/>
</dbReference>
<evidence type="ECO:0000256" key="7">
    <source>
        <dbReference type="ARBA" id="ARBA00023040"/>
    </source>
</evidence>
<evidence type="ECO:0000256" key="8">
    <source>
        <dbReference type="ARBA" id="ARBA00023136"/>
    </source>
</evidence>
<feature type="transmembrane region" description="Helical" evidence="14">
    <location>
        <begin position="59"/>
        <end position="79"/>
    </location>
</feature>
<dbReference type="Gene3D" id="1.20.1070.10">
    <property type="entry name" value="Rhodopsin 7-helix transmembrane proteins"/>
    <property type="match status" value="1"/>
</dbReference>
<accession>A0A672ZKJ1</accession>
<evidence type="ECO:0000256" key="3">
    <source>
        <dbReference type="ARBA" id="ARBA00022606"/>
    </source>
</evidence>
<dbReference type="GO" id="GO:0005886">
    <property type="term" value="C:plasma membrane"/>
    <property type="evidence" value="ECO:0007669"/>
    <property type="project" value="UniProtKB-SubCell"/>
</dbReference>
<comment type="subcellular location">
    <subcellularLocation>
        <location evidence="1 14">Cell membrane</location>
        <topology evidence="1 14">Multi-pass membrane protein</topology>
    </subcellularLocation>
</comment>
<dbReference type="GO" id="GO:0005549">
    <property type="term" value="F:odorant binding"/>
    <property type="evidence" value="ECO:0007669"/>
    <property type="project" value="TreeGrafter"/>
</dbReference>
<dbReference type="GO" id="GO:0004930">
    <property type="term" value="F:G protein-coupled receptor activity"/>
    <property type="evidence" value="ECO:0007669"/>
    <property type="project" value="UniProtKB-KW"/>
</dbReference>
<keyword evidence="5 14" id="KW-0552">Olfaction</keyword>
<evidence type="ECO:0000256" key="13">
    <source>
        <dbReference type="RuleBase" id="RU000688"/>
    </source>
</evidence>
<feature type="transmembrane region" description="Helical" evidence="14">
    <location>
        <begin position="20"/>
        <end position="47"/>
    </location>
</feature>
<keyword evidence="10 13" id="KW-0675">Receptor</keyword>
<dbReference type="SUPFAM" id="SSF81321">
    <property type="entry name" value="Family A G protein-coupled receptor-like"/>
    <property type="match status" value="1"/>
</dbReference>
<keyword evidence="6 14" id="KW-1133">Transmembrane helix</keyword>
<keyword evidence="17" id="KW-1185">Reference proteome</keyword>
<dbReference type="PRINTS" id="PR00237">
    <property type="entry name" value="GPCRRHODOPSN"/>
</dbReference>
<evidence type="ECO:0000313" key="16">
    <source>
        <dbReference type="Ensembl" id="ENSSORP00005017691.1"/>
    </source>
</evidence>
<dbReference type="InterPro" id="IPR000725">
    <property type="entry name" value="Olfact_rcpt"/>
</dbReference>